<protein>
    <submittedName>
        <fullName evidence="2">Uncharacterized protein</fullName>
    </submittedName>
</protein>
<name>A0AAV4UN96_CAEEX</name>
<dbReference type="AlphaFoldDB" id="A0AAV4UN96"/>
<dbReference type="Proteomes" id="UP001054945">
    <property type="component" value="Unassembled WGS sequence"/>
</dbReference>
<evidence type="ECO:0000256" key="1">
    <source>
        <dbReference type="SAM" id="MobiDB-lite"/>
    </source>
</evidence>
<accession>A0AAV4UN96</accession>
<dbReference type="EMBL" id="BPLR01013179">
    <property type="protein sequence ID" value="GIY59217.1"/>
    <property type="molecule type" value="Genomic_DNA"/>
</dbReference>
<evidence type="ECO:0000313" key="3">
    <source>
        <dbReference type="Proteomes" id="UP001054945"/>
    </source>
</evidence>
<feature type="region of interest" description="Disordered" evidence="1">
    <location>
        <begin position="104"/>
        <end position="133"/>
    </location>
</feature>
<keyword evidence="3" id="KW-1185">Reference proteome</keyword>
<organism evidence="2 3">
    <name type="scientific">Caerostris extrusa</name>
    <name type="common">Bark spider</name>
    <name type="synonym">Caerostris bankana</name>
    <dbReference type="NCBI Taxonomy" id="172846"/>
    <lineage>
        <taxon>Eukaryota</taxon>
        <taxon>Metazoa</taxon>
        <taxon>Ecdysozoa</taxon>
        <taxon>Arthropoda</taxon>
        <taxon>Chelicerata</taxon>
        <taxon>Arachnida</taxon>
        <taxon>Araneae</taxon>
        <taxon>Araneomorphae</taxon>
        <taxon>Entelegynae</taxon>
        <taxon>Araneoidea</taxon>
        <taxon>Araneidae</taxon>
        <taxon>Caerostris</taxon>
    </lineage>
</organism>
<reference evidence="2 3" key="1">
    <citation type="submission" date="2021-06" db="EMBL/GenBank/DDBJ databases">
        <title>Caerostris extrusa draft genome.</title>
        <authorList>
            <person name="Kono N."/>
            <person name="Arakawa K."/>
        </authorList>
    </citation>
    <scope>NUCLEOTIDE SEQUENCE [LARGE SCALE GENOMIC DNA]</scope>
</reference>
<sequence length="133" mass="14741">MVVDSLLLLLTFKSLAWLGIILSDLTRRLEISGRSFVRTNLSVLDLSFSQLEERRHWSMWVTESPGDKGLAIYQSSVRNPLSVHYGEEQNAVGDGDAYENARREGQGELRSTGVPDEVDRSSVAARIQSSASS</sequence>
<evidence type="ECO:0000313" key="2">
    <source>
        <dbReference type="EMBL" id="GIY59217.1"/>
    </source>
</evidence>
<proteinExistence type="predicted"/>
<comment type="caution">
    <text evidence="2">The sequence shown here is derived from an EMBL/GenBank/DDBJ whole genome shotgun (WGS) entry which is preliminary data.</text>
</comment>
<gene>
    <name evidence="2" type="ORF">CEXT_169811</name>
</gene>